<name>A0ABX8AF76_9BRAD</name>
<organism evidence="2 3">
    <name type="scientific">Tardiphaga alba</name>
    <dbReference type="NCBI Taxonomy" id="340268"/>
    <lineage>
        <taxon>Bacteria</taxon>
        <taxon>Pseudomonadati</taxon>
        <taxon>Pseudomonadota</taxon>
        <taxon>Alphaproteobacteria</taxon>
        <taxon>Hyphomicrobiales</taxon>
        <taxon>Nitrobacteraceae</taxon>
        <taxon>Tardiphaga</taxon>
    </lineage>
</organism>
<keyword evidence="3" id="KW-1185">Reference proteome</keyword>
<dbReference type="Pfam" id="PF02515">
    <property type="entry name" value="CoA_transf_3"/>
    <property type="match status" value="1"/>
</dbReference>
<sequence length="385" mass="42766">MMARMLENIRIIDLTTIVFGPYATETLADLGADVIKIEAPSGDMFRNSGASVKTGGMGACHMTLNRGKKSLTLDLKTERDKEKLRELLRTADVFIHNVRKRAIDRLGFGYDAVKAINKDIIYTHCVGFGSGGRYRDLPAYDDVIQAATGTATLLSRVDGQARPRYLPSLIADKVAGLHGTYSVLAALVHKLRTGEGQFVEVPMFESFAHFMLQEHLFGATFKPQAYQMGYTRQLDPERQPFPTADGHISIVLYTDAITEKLLVLFADDRLTNDVRFATKPDRMKNATALYAEIAHRTPAKTTAEWTQLFEVAGIPSMPMHDLEDVLDDPHLDDVNFFAIAQHPTEGRYVSMKAPVSFSARPCTQLDPAPLLGEHDSHLEALLKRS</sequence>
<dbReference type="InterPro" id="IPR003673">
    <property type="entry name" value="CoA-Trfase_fam_III"/>
</dbReference>
<evidence type="ECO:0000313" key="3">
    <source>
        <dbReference type="Proteomes" id="UP000682843"/>
    </source>
</evidence>
<dbReference type="InterPro" id="IPR050483">
    <property type="entry name" value="CoA-transferase_III_domain"/>
</dbReference>
<dbReference type="SUPFAM" id="SSF89796">
    <property type="entry name" value="CoA-transferase family III (CaiB/BaiF)"/>
    <property type="match status" value="1"/>
</dbReference>
<dbReference type="PANTHER" id="PTHR48207:SF4">
    <property type="entry name" value="BLL6097 PROTEIN"/>
    <property type="match status" value="1"/>
</dbReference>
<proteinExistence type="predicted"/>
<dbReference type="Gene3D" id="3.40.50.10540">
    <property type="entry name" value="Crotonobetainyl-coa:carnitine coa-transferase, domain 1"/>
    <property type="match status" value="1"/>
</dbReference>
<dbReference type="GO" id="GO:0016740">
    <property type="term" value="F:transferase activity"/>
    <property type="evidence" value="ECO:0007669"/>
    <property type="project" value="UniProtKB-KW"/>
</dbReference>
<dbReference type="InterPro" id="IPR023606">
    <property type="entry name" value="CoA-Trfase_III_dom_1_sf"/>
</dbReference>
<dbReference type="Gene3D" id="3.30.1540.10">
    <property type="entry name" value="formyl-coa transferase, domain 3"/>
    <property type="match status" value="1"/>
</dbReference>
<protein>
    <submittedName>
        <fullName evidence="2">CoA transferase</fullName>
    </submittedName>
</protein>
<keyword evidence="1 2" id="KW-0808">Transferase</keyword>
<reference evidence="2 3" key="1">
    <citation type="submission" date="2019-02" db="EMBL/GenBank/DDBJ databases">
        <title>Emended description of the genus Rhodopseudomonas and description of Rhodopseudomonas albus sp. nov., a non-phototrophic, heavy-metal-tolerant bacterium isolated from garden soil.</title>
        <authorList>
            <person name="Bao Z."/>
            <person name="Cao W.W."/>
            <person name="Sato Y."/>
            <person name="Nishizawa T."/>
            <person name="Zhao J."/>
            <person name="Guo Y."/>
            <person name="Ohta H."/>
        </authorList>
    </citation>
    <scope>NUCLEOTIDE SEQUENCE [LARGE SCALE GENOMIC DNA]</scope>
    <source>
        <strain evidence="2 3">SK50-23</strain>
    </source>
</reference>
<dbReference type="EMBL" id="CP036498">
    <property type="protein sequence ID" value="QUS41946.1"/>
    <property type="molecule type" value="Genomic_DNA"/>
</dbReference>
<gene>
    <name evidence="2" type="ORF">RPMA_26250</name>
</gene>
<dbReference type="Proteomes" id="UP000682843">
    <property type="component" value="Chromosome"/>
</dbReference>
<evidence type="ECO:0000313" key="2">
    <source>
        <dbReference type="EMBL" id="QUS41946.1"/>
    </source>
</evidence>
<dbReference type="PANTHER" id="PTHR48207">
    <property type="entry name" value="SUCCINATE--HYDROXYMETHYLGLUTARATE COA-TRANSFERASE"/>
    <property type="match status" value="1"/>
</dbReference>
<accession>A0ABX8AF76</accession>
<evidence type="ECO:0000256" key="1">
    <source>
        <dbReference type="ARBA" id="ARBA00022679"/>
    </source>
</evidence>
<dbReference type="InterPro" id="IPR044855">
    <property type="entry name" value="CoA-Trfase_III_dom3_sf"/>
</dbReference>